<organism evidence="1 2">
    <name type="scientific">Helianthus annuus</name>
    <name type="common">Common sunflower</name>
    <dbReference type="NCBI Taxonomy" id="4232"/>
    <lineage>
        <taxon>Eukaryota</taxon>
        <taxon>Viridiplantae</taxon>
        <taxon>Streptophyta</taxon>
        <taxon>Embryophyta</taxon>
        <taxon>Tracheophyta</taxon>
        <taxon>Spermatophyta</taxon>
        <taxon>Magnoliopsida</taxon>
        <taxon>eudicotyledons</taxon>
        <taxon>Gunneridae</taxon>
        <taxon>Pentapetalae</taxon>
        <taxon>asterids</taxon>
        <taxon>campanulids</taxon>
        <taxon>Asterales</taxon>
        <taxon>Asteraceae</taxon>
        <taxon>Asteroideae</taxon>
        <taxon>Heliantheae alliance</taxon>
        <taxon>Heliantheae</taxon>
        <taxon>Helianthus</taxon>
    </lineage>
</organism>
<dbReference type="Proteomes" id="UP000215914">
    <property type="component" value="Unassembled WGS sequence"/>
</dbReference>
<dbReference type="PANTHER" id="PTHR34569">
    <property type="entry name" value="EXPRESSED PROTEIN"/>
    <property type="match status" value="1"/>
</dbReference>
<evidence type="ECO:0000313" key="2">
    <source>
        <dbReference type="Proteomes" id="UP000215914"/>
    </source>
</evidence>
<dbReference type="PANTHER" id="PTHR34569:SF2">
    <property type="entry name" value="EXPRESSED PROTEIN"/>
    <property type="match status" value="1"/>
</dbReference>
<protein>
    <submittedName>
        <fullName evidence="1">Uncharacterized protein</fullName>
    </submittedName>
</protein>
<proteinExistence type="predicted"/>
<evidence type="ECO:0000313" key="1">
    <source>
        <dbReference type="EMBL" id="KAF5819546.1"/>
    </source>
</evidence>
<dbReference type="EMBL" id="MNCJ02000317">
    <property type="protein sequence ID" value="KAF5819546.1"/>
    <property type="molecule type" value="Genomic_DNA"/>
</dbReference>
<reference evidence="1" key="1">
    <citation type="journal article" date="2017" name="Nature">
        <title>The sunflower genome provides insights into oil metabolism, flowering and Asterid evolution.</title>
        <authorList>
            <person name="Badouin H."/>
            <person name="Gouzy J."/>
            <person name="Grassa C.J."/>
            <person name="Murat F."/>
            <person name="Staton S.E."/>
            <person name="Cottret L."/>
            <person name="Lelandais-Briere C."/>
            <person name="Owens G.L."/>
            <person name="Carrere S."/>
            <person name="Mayjonade B."/>
            <person name="Legrand L."/>
            <person name="Gill N."/>
            <person name="Kane N.C."/>
            <person name="Bowers J.E."/>
            <person name="Hubner S."/>
            <person name="Bellec A."/>
            <person name="Berard A."/>
            <person name="Berges H."/>
            <person name="Blanchet N."/>
            <person name="Boniface M.C."/>
            <person name="Brunel D."/>
            <person name="Catrice O."/>
            <person name="Chaidir N."/>
            <person name="Claudel C."/>
            <person name="Donnadieu C."/>
            <person name="Faraut T."/>
            <person name="Fievet G."/>
            <person name="Helmstetter N."/>
            <person name="King M."/>
            <person name="Knapp S.J."/>
            <person name="Lai Z."/>
            <person name="Le Paslier M.C."/>
            <person name="Lippi Y."/>
            <person name="Lorenzon L."/>
            <person name="Mandel J.R."/>
            <person name="Marage G."/>
            <person name="Marchand G."/>
            <person name="Marquand E."/>
            <person name="Bret-Mestries E."/>
            <person name="Morien E."/>
            <person name="Nambeesan S."/>
            <person name="Nguyen T."/>
            <person name="Pegot-Espagnet P."/>
            <person name="Pouilly N."/>
            <person name="Raftis F."/>
            <person name="Sallet E."/>
            <person name="Schiex T."/>
            <person name="Thomas J."/>
            <person name="Vandecasteele C."/>
            <person name="Vares D."/>
            <person name="Vear F."/>
            <person name="Vautrin S."/>
            <person name="Crespi M."/>
            <person name="Mangin B."/>
            <person name="Burke J.M."/>
            <person name="Salse J."/>
            <person name="Munos S."/>
            <person name="Vincourt P."/>
            <person name="Rieseberg L.H."/>
            <person name="Langlade N.B."/>
        </authorList>
    </citation>
    <scope>NUCLEOTIDE SEQUENCE</scope>
    <source>
        <tissue evidence="1">Leaves</tissue>
    </source>
</reference>
<keyword evidence="2" id="KW-1185">Reference proteome</keyword>
<sequence length="121" mass="13371">MNTTASIEFELLSMKPACYTSLRDILRSPATVVQLSKAPYSAANPGYEIMIRNRLVKQAAWAYLQPMSTDTESGGSAVFNRLWTQFTGALFRLITTAFDCILLSLQVKRSQSCKIPTIGSV</sequence>
<dbReference type="Gramene" id="mRNA:HanXRQr2_Chr02g0078781">
    <property type="protein sequence ID" value="CDS:HanXRQr2_Chr02g0078781.1"/>
    <property type="gene ID" value="HanXRQr2_Chr02g0078781"/>
</dbReference>
<dbReference type="AlphaFoldDB" id="A0A9K3P0L8"/>
<gene>
    <name evidence="1" type="ORF">HanXRQr2_Chr02g0078781</name>
</gene>
<comment type="caution">
    <text evidence="1">The sequence shown here is derived from an EMBL/GenBank/DDBJ whole genome shotgun (WGS) entry which is preliminary data.</text>
</comment>
<accession>A0A9K3P0L8</accession>
<reference evidence="1" key="2">
    <citation type="submission" date="2020-06" db="EMBL/GenBank/DDBJ databases">
        <title>Helianthus annuus Genome sequencing and assembly Release 2.</title>
        <authorList>
            <person name="Gouzy J."/>
            <person name="Langlade N."/>
            <person name="Munos S."/>
        </authorList>
    </citation>
    <scope>NUCLEOTIDE SEQUENCE</scope>
    <source>
        <tissue evidence="1">Leaves</tissue>
    </source>
</reference>
<name>A0A9K3P0L8_HELAN</name>